<dbReference type="OMA" id="VCFGSQQ"/>
<dbReference type="SMR" id="A0A1S4B375"/>
<accession>A0A1S4B375</accession>
<dbReference type="GO" id="GO:0035251">
    <property type="term" value="F:UDP-glucosyltransferase activity"/>
    <property type="evidence" value="ECO:0000318"/>
    <property type="project" value="GO_Central"/>
</dbReference>
<dbReference type="SUPFAM" id="SSF53756">
    <property type="entry name" value="UDP-Glycosyltransferase/glycogen phosphorylase"/>
    <property type="match status" value="1"/>
</dbReference>
<protein>
    <submittedName>
        <fullName evidence="6">UDP-glycosyltransferase 89B2-like</fullName>
    </submittedName>
</protein>
<dbReference type="PANTHER" id="PTHR48047:SF242">
    <property type="entry name" value="UDP-GLYCOSYLTRANSFERASE 89B2-LIKE"/>
    <property type="match status" value="1"/>
</dbReference>
<dbReference type="AlphaFoldDB" id="A0A1S4B375"/>
<evidence type="ECO:0000259" key="4">
    <source>
        <dbReference type="Pfam" id="PF26168"/>
    </source>
</evidence>
<evidence type="ECO:0000256" key="3">
    <source>
        <dbReference type="ARBA" id="ARBA00022679"/>
    </source>
</evidence>
<dbReference type="CDD" id="cd03784">
    <property type="entry name" value="GT1_Gtf-like"/>
    <property type="match status" value="1"/>
</dbReference>
<keyword evidence="2" id="KW-0328">Glycosyltransferase</keyword>
<dbReference type="InterPro" id="IPR058980">
    <property type="entry name" value="Glyco_transf_N"/>
</dbReference>
<proteinExistence type="inferred from homology"/>
<dbReference type="Gene3D" id="3.40.50.2000">
    <property type="entry name" value="Glycogen Phosphorylase B"/>
    <property type="match status" value="2"/>
</dbReference>
<dbReference type="GeneID" id="107804076"/>
<dbReference type="OrthoDB" id="5835829at2759"/>
<dbReference type="RefSeq" id="XP_016483377.1">
    <property type="nucleotide sequence ID" value="XM_016627891.1"/>
</dbReference>
<dbReference type="Proteomes" id="UP000790787">
    <property type="component" value="Chromosome 15"/>
</dbReference>
<name>A0A1S4B375_TOBAC</name>
<organism evidence="5 6">
    <name type="scientific">Nicotiana tabacum</name>
    <name type="common">Common tobacco</name>
    <dbReference type="NCBI Taxonomy" id="4097"/>
    <lineage>
        <taxon>Eukaryota</taxon>
        <taxon>Viridiplantae</taxon>
        <taxon>Streptophyta</taxon>
        <taxon>Embryophyta</taxon>
        <taxon>Tracheophyta</taxon>
        <taxon>Spermatophyta</taxon>
        <taxon>Magnoliopsida</taxon>
        <taxon>eudicotyledons</taxon>
        <taxon>Gunneridae</taxon>
        <taxon>Pentapetalae</taxon>
        <taxon>asterids</taxon>
        <taxon>lamiids</taxon>
        <taxon>Solanales</taxon>
        <taxon>Solanaceae</taxon>
        <taxon>Nicotianoideae</taxon>
        <taxon>Nicotianeae</taxon>
        <taxon>Nicotiana</taxon>
    </lineage>
</organism>
<dbReference type="Pfam" id="PF26168">
    <property type="entry name" value="Glyco_transf_N"/>
    <property type="match status" value="1"/>
</dbReference>
<dbReference type="InterPro" id="IPR002213">
    <property type="entry name" value="UDP_glucos_trans"/>
</dbReference>
<dbReference type="FunFam" id="3.40.50.2000:FF:000060">
    <property type="entry name" value="Glycosyltransferase"/>
    <property type="match status" value="1"/>
</dbReference>
<reference evidence="6" key="2">
    <citation type="submission" date="2025-08" db="UniProtKB">
        <authorList>
            <consortium name="RefSeq"/>
        </authorList>
    </citation>
    <scope>IDENTIFICATION</scope>
    <source>
        <tissue evidence="6">Leaf</tissue>
    </source>
</reference>
<gene>
    <name evidence="6" type="primary">LOC107804076</name>
</gene>
<evidence type="ECO:0000313" key="6">
    <source>
        <dbReference type="RefSeq" id="XP_016483377.1"/>
    </source>
</evidence>
<keyword evidence="5" id="KW-1185">Reference proteome</keyword>
<comment type="similarity">
    <text evidence="1">Belongs to the UDP-glycosyltransferase family.</text>
</comment>
<dbReference type="KEGG" id="nta:107804076"/>
<sequence>MAFSGAQVLLFPFPTAGHIIPLLDLANHLINHHLKLTILVTPQNLPLLEPIRAIHPSDSIQTLCLSFPELPAGSSFAARVRATSELYNPIVDWFRTHPSPPVAIISDFFLGWTDKLAFRLGVRRIAFWPSGAFTCLVISHTWSNVEEILSTTNENSLITFTNIPNTPEYPRWKVCTLSSQYKKGDADWEFLRGGYFENMKSWGVVFNSCREIEGVFIDRVKKEMGHDRVWAVGPLLPLDNNMVGPYYFQRGGLSVMPRDEVMTWLDEKADDSVVYVSFGSRAMLTRQQADALARALECSGVNFVWCLRIQEEGHVAGNVDVVTKEYENRVANRGLIIKGWAPQVAILSHRTVSVFLTHCGWNSVLEGISSNVLILTWPMGADQFISAELLVNQLKVGIRACEGGCQVVPDSVELAHILSESISGAHPQKERMSKLHHSVLEAVQKGGSSSQDLDAFVKQIGQPQTETS</sequence>
<evidence type="ECO:0000313" key="5">
    <source>
        <dbReference type="Proteomes" id="UP000790787"/>
    </source>
</evidence>
<keyword evidence="3" id="KW-0808">Transferase</keyword>
<evidence type="ECO:0000256" key="1">
    <source>
        <dbReference type="ARBA" id="ARBA00009995"/>
    </source>
</evidence>
<dbReference type="PANTHER" id="PTHR48047">
    <property type="entry name" value="GLYCOSYLTRANSFERASE"/>
    <property type="match status" value="1"/>
</dbReference>
<evidence type="ECO:0000256" key="2">
    <source>
        <dbReference type="ARBA" id="ARBA00022676"/>
    </source>
</evidence>
<dbReference type="Pfam" id="PF00201">
    <property type="entry name" value="UDPGT"/>
    <property type="match status" value="1"/>
</dbReference>
<reference evidence="5" key="1">
    <citation type="journal article" date="2014" name="Nat. Commun.">
        <title>The tobacco genome sequence and its comparison with those of tomato and potato.</title>
        <authorList>
            <person name="Sierro N."/>
            <person name="Battey J.N."/>
            <person name="Ouadi S."/>
            <person name="Bakaher N."/>
            <person name="Bovet L."/>
            <person name="Willig A."/>
            <person name="Goepfert S."/>
            <person name="Peitsch M.C."/>
            <person name="Ivanov N.V."/>
        </authorList>
    </citation>
    <scope>NUCLEOTIDE SEQUENCE [LARGE SCALE GENOMIC DNA]</scope>
</reference>
<feature type="domain" description="Glycosyltransferase N-terminal" evidence="4">
    <location>
        <begin position="199"/>
        <end position="237"/>
    </location>
</feature>
<dbReference type="RefSeq" id="XP_016483377.1">
    <property type="nucleotide sequence ID" value="XM_016627891.2"/>
</dbReference>
<dbReference type="PaxDb" id="4097-A0A1S4B375"/>
<dbReference type="GO" id="GO:0016138">
    <property type="term" value="P:glycoside biosynthetic process"/>
    <property type="evidence" value="ECO:0007669"/>
    <property type="project" value="UniProtKB-ARBA"/>
</dbReference>